<sequence>MSLDRLITYLERMQQAASEIGQFLRDVDQAAFFKSVEKQRAVGMNLLLIGEATIRIAEEYPEFVVDHPELPWHVMQDFRNRIAQGYVNIELAALWDIARKSLPELLLQLDSIRHWRAEGE</sequence>
<organism evidence="6 7">
    <name type="scientific">Rhizobium dioscoreae</name>
    <dbReference type="NCBI Taxonomy" id="2653122"/>
    <lineage>
        <taxon>Bacteria</taxon>
        <taxon>Pseudomonadati</taxon>
        <taxon>Pseudomonadota</taxon>
        <taxon>Alphaproteobacteria</taxon>
        <taxon>Hyphomicrobiales</taxon>
        <taxon>Rhizobiaceae</taxon>
        <taxon>Rhizobium/Agrobacterium group</taxon>
        <taxon>Rhizobium</taxon>
    </lineage>
</organism>
<dbReference type="Proteomes" id="UP000390335">
    <property type="component" value="Unassembled WGS sequence"/>
</dbReference>
<reference evidence="6 7" key="1">
    <citation type="journal article" date="2020" name="Genome Biol. Evol.">
        <title>Rhizobium dioscoreae sp. nov., a plant growth-promoting bacterium isolated from yam (Dioscorea species).</title>
        <authorList>
            <person name="Ouyabe M."/>
            <person name="Tanaka N."/>
            <person name="Shiwa Y."/>
            <person name="Fujita N."/>
            <person name="Kikuno H."/>
            <person name="Babil P."/>
            <person name="Shiwachi H."/>
        </authorList>
    </citation>
    <scope>NUCLEOTIDE SEQUENCE [LARGE SCALE GENOMIC DNA]</scope>
    <source>
        <strain evidence="6 7">S-93</strain>
    </source>
</reference>
<keyword evidence="2" id="KW-1277">Toxin-antitoxin system</keyword>
<dbReference type="PANTHER" id="PTHR34139">
    <property type="entry name" value="UPF0331 PROTEIN MJ0127"/>
    <property type="match status" value="1"/>
</dbReference>
<keyword evidence="5" id="KW-0378">Hydrolase</keyword>
<keyword evidence="7" id="KW-1185">Reference proteome</keyword>
<dbReference type="EMBL" id="BLAJ01000001">
    <property type="protein sequence ID" value="GES47964.1"/>
    <property type="molecule type" value="Genomic_DNA"/>
</dbReference>
<keyword evidence="1" id="KW-0597">Phosphoprotein</keyword>
<evidence type="ECO:0000313" key="7">
    <source>
        <dbReference type="Proteomes" id="UP000390335"/>
    </source>
</evidence>
<evidence type="ECO:0000256" key="1">
    <source>
        <dbReference type="ARBA" id="ARBA00022553"/>
    </source>
</evidence>
<dbReference type="InterPro" id="IPR008201">
    <property type="entry name" value="HepT-like"/>
</dbReference>
<comment type="caution">
    <text evidence="6">The sequence shown here is derived from an EMBL/GenBank/DDBJ whole genome shotgun (WGS) entry which is preliminary data.</text>
</comment>
<name>A0ABQ0YY57_9HYPH</name>
<keyword evidence="3" id="KW-0540">Nuclease</keyword>
<dbReference type="InterPro" id="IPR051813">
    <property type="entry name" value="HepT_RNase_toxin"/>
</dbReference>
<evidence type="ECO:0000256" key="4">
    <source>
        <dbReference type="ARBA" id="ARBA00022741"/>
    </source>
</evidence>
<dbReference type="Pfam" id="PF01934">
    <property type="entry name" value="HepT-like"/>
    <property type="match status" value="1"/>
</dbReference>
<accession>A0ABQ0YY57</accession>
<proteinExistence type="predicted"/>
<keyword evidence="4" id="KW-0547">Nucleotide-binding</keyword>
<evidence type="ECO:0000256" key="2">
    <source>
        <dbReference type="ARBA" id="ARBA00022649"/>
    </source>
</evidence>
<dbReference type="PANTHER" id="PTHR34139:SF1">
    <property type="entry name" value="RNASE MJ1380-RELATED"/>
    <property type="match status" value="1"/>
</dbReference>
<evidence type="ECO:0000313" key="6">
    <source>
        <dbReference type="EMBL" id="GES47964.1"/>
    </source>
</evidence>
<evidence type="ECO:0000256" key="3">
    <source>
        <dbReference type="ARBA" id="ARBA00022722"/>
    </source>
</evidence>
<protein>
    <submittedName>
        <fullName evidence="6">DUF86 domain-containing protein</fullName>
    </submittedName>
</protein>
<gene>
    <name evidence="6" type="ORF">RsS93_05780</name>
</gene>
<evidence type="ECO:0000256" key="5">
    <source>
        <dbReference type="ARBA" id="ARBA00022801"/>
    </source>
</evidence>